<feature type="transmembrane region" description="Helical" evidence="7">
    <location>
        <begin position="324"/>
        <end position="341"/>
    </location>
</feature>
<comment type="subcellular location">
    <subcellularLocation>
        <location evidence="1">Membrane</location>
        <topology evidence="1">Multi-pass membrane protein</topology>
    </subcellularLocation>
</comment>
<sequence>MRDTPDTENLYPSGDLEHVFFPNACQRGNNEPSNFNHGGLLYKSGTDEDNNEDEERASRYQWSRKSEYILSVIGYSVGVINVWRFPYVCIRNGGGAFLIPYISCLILFGLPLCLLELSMGQFLNLSTIHVWNICPLFRGNSHLSAVFCTIYTKIGVKKSCLLHRSCLSLVFLHLSGIGISMNFVLYVYTWYYTVSLAWSLLFLANSFTSPLPWTQCGQWWNSENCVTPDQAYLLSDNLTTTTLLGDLNHSDARFAASAFSNETVNVNASFVGSGEEFWIRNILQLVPDFEELGEVPWQSGVAIFITYIVVALSILKGIRSLGKVVYVTATLPFLLLTVLLINGVTKAGAVDGIIFYITPDFSYTCILSSFSFLLHHVTHSKVLNPETWVEASVQIFASLGPCLGPLITMASYNKFNNDCINGFVGAVQVNNTIMIHFRDSILMVIVCEGTSIFAGFAIFALLGHMAHNRHVPVASFASAGPGLAFVAYPEAISYLPVPQLWAALFFLMLFTLGLDTVVTFLLKFQYYCT</sequence>
<dbReference type="PROSITE" id="PS00754">
    <property type="entry name" value="NA_NEUROTRAN_SYMP_2"/>
    <property type="match status" value="1"/>
</dbReference>
<name>A0ABM1VQT0_APLCA</name>
<evidence type="ECO:0000256" key="6">
    <source>
        <dbReference type="RuleBase" id="RU003732"/>
    </source>
</evidence>
<protein>
    <recommendedName>
        <fullName evidence="6">Transporter</fullName>
    </recommendedName>
</protein>
<dbReference type="PRINTS" id="PR00176">
    <property type="entry name" value="NANEUSMPORT"/>
</dbReference>
<reference evidence="9" key="1">
    <citation type="submission" date="2025-08" db="UniProtKB">
        <authorList>
            <consortium name="RefSeq"/>
        </authorList>
    </citation>
    <scope>IDENTIFICATION</scope>
</reference>
<dbReference type="PROSITE" id="PS50267">
    <property type="entry name" value="NA_NEUROTRAN_SYMP_3"/>
    <property type="match status" value="1"/>
</dbReference>
<accession>A0ABM1VQT0</accession>
<evidence type="ECO:0000256" key="3">
    <source>
        <dbReference type="ARBA" id="ARBA00022692"/>
    </source>
</evidence>
<keyword evidence="2 6" id="KW-0813">Transport</keyword>
<dbReference type="SUPFAM" id="SSF161070">
    <property type="entry name" value="SNF-like"/>
    <property type="match status" value="2"/>
</dbReference>
<feature type="transmembrane region" description="Helical" evidence="7">
    <location>
        <begin position="353"/>
        <end position="375"/>
    </location>
</feature>
<dbReference type="PROSITE" id="PS00610">
    <property type="entry name" value="NA_NEUROTRAN_SYMP_1"/>
    <property type="match status" value="1"/>
</dbReference>
<dbReference type="RefSeq" id="XP_035824772.1">
    <property type="nucleotide sequence ID" value="XM_035968879.1"/>
</dbReference>
<feature type="transmembrane region" description="Helical" evidence="7">
    <location>
        <begin position="470"/>
        <end position="488"/>
    </location>
</feature>
<keyword evidence="6" id="KW-0769">Symport</keyword>
<evidence type="ECO:0000256" key="2">
    <source>
        <dbReference type="ARBA" id="ARBA00022448"/>
    </source>
</evidence>
<feature type="transmembrane region" description="Helical" evidence="7">
    <location>
        <begin position="167"/>
        <end position="191"/>
    </location>
</feature>
<feature type="transmembrane region" description="Helical" evidence="7">
    <location>
        <begin position="98"/>
        <end position="117"/>
    </location>
</feature>
<evidence type="ECO:0000256" key="1">
    <source>
        <dbReference type="ARBA" id="ARBA00004141"/>
    </source>
</evidence>
<dbReference type="PANTHER" id="PTHR11616">
    <property type="entry name" value="SODIUM/CHLORIDE DEPENDENT TRANSPORTER"/>
    <property type="match status" value="1"/>
</dbReference>
<keyword evidence="8" id="KW-1185">Reference proteome</keyword>
<dbReference type="Pfam" id="PF00209">
    <property type="entry name" value="SNF"/>
    <property type="match status" value="2"/>
</dbReference>
<dbReference type="GeneID" id="101857868"/>
<gene>
    <name evidence="9" type="primary">LOC101857868</name>
</gene>
<comment type="similarity">
    <text evidence="6">Belongs to the sodium:neurotransmitter symporter (SNF) (TC 2.A.22) family.</text>
</comment>
<feature type="transmembrane region" description="Helical" evidence="7">
    <location>
        <begin position="295"/>
        <end position="315"/>
    </location>
</feature>
<feature type="transmembrane region" description="Helical" evidence="7">
    <location>
        <begin position="68"/>
        <end position="86"/>
    </location>
</feature>
<evidence type="ECO:0000256" key="4">
    <source>
        <dbReference type="ARBA" id="ARBA00022989"/>
    </source>
</evidence>
<feature type="transmembrane region" description="Helical" evidence="7">
    <location>
        <begin position="441"/>
        <end position="463"/>
    </location>
</feature>
<feature type="transmembrane region" description="Helical" evidence="7">
    <location>
        <begin position="500"/>
        <end position="522"/>
    </location>
</feature>
<evidence type="ECO:0000313" key="9">
    <source>
        <dbReference type="RefSeq" id="XP_035824772.1"/>
    </source>
</evidence>
<keyword evidence="4 7" id="KW-1133">Transmembrane helix</keyword>
<keyword evidence="3 6" id="KW-0812">Transmembrane</keyword>
<organism evidence="8 9">
    <name type="scientific">Aplysia californica</name>
    <name type="common">California sea hare</name>
    <dbReference type="NCBI Taxonomy" id="6500"/>
    <lineage>
        <taxon>Eukaryota</taxon>
        <taxon>Metazoa</taxon>
        <taxon>Spiralia</taxon>
        <taxon>Lophotrochozoa</taxon>
        <taxon>Mollusca</taxon>
        <taxon>Gastropoda</taxon>
        <taxon>Heterobranchia</taxon>
        <taxon>Euthyneura</taxon>
        <taxon>Tectipleura</taxon>
        <taxon>Aplysiida</taxon>
        <taxon>Aplysioidea</taxon>
        <taxon>Aplysiidae</taxon>
        <taxon>Aplysia</taxon>
    </lineage>
</organism>
<dbReference type="PANTHER" id="PTHR11616:SF241">
    <property type="entry name" value="SODIUM- AND CHLORIDE-DEPENDENT GLYCINE TRANSPORTER 2"/>
    <property type="match status" value="1"/>
</dbReference>
<evidence type="ECO:0000313" key="8">
    <source>
        <dbReference type="Proteomes" id="UP000694888"/>
    </source>
</evidence>
<evidence type="ECO:0000256" key="5">
    <source>
        <dbReference type="ARBA" id="ARBA00023136"/>
    </source>
</evidence>
<keyword evidence="5 7" id="KW-0472">Membrane</keyword>
<dbReference type="InterPro" id="IPR037272">
    <property type="entry name" value="SNS_sf"/>
</dbReference>
<evidence type="ECO:0000256" key="7">
    <source>
        <dbReference type="SAM" id="Phobius"/>
    </source>
</evidence>
<proteinExistence type="inferred from homology"/>
<dbReference type="Proteomes" id="UP000694888">
    <property type="component" value="Unplaced"/>
</dbReference>
<feature type="transmembrane region" description="Helical" evidence="7">
    <location>
        <begin position="387"/>
        <end position="407"/>
    </location>
</feature>
<dbReference type="InterPro" id="IPR000175">
    <property type="entry name" value="Na/ntran_symport"/>
</dbReference>